<evidence type="ECO:0000259" key="1">
    <source>
        <dbReference type="Pfam" id="PF01814"/>
    </source>
</evidence>
<dbReference type="Pfam" id="PF01814">
    <property type="entry name" value="Hemerythrin"/>
    <property type="match status" value="1"/>
</dbReference>
<protein>
    <submittedName>
        <fullName evidence="2">Hemerythrin domain-containing protein</fullName>
    </submittedName>
</protein>
<dbReference type="AlphaFoldDB" id="A0A9D1QHN2"/>
<proteinExistence type="predicted"/>
<dbReference type="InterPro" id="IPR012312">
    <property type="entry name" value="Hemerythrin-like"/>
</dbReference>
<reference evidence="2" key="1">
    <citation type="journal article" date="2021" name="PeerJ">
        <title>Extensive microbial diversity within the chicken gut microbiome revealed by metagenomics and culture.</title>
        <authorList>
            <person name="Gilroy R."/>
            <person name="Ravi A."/>
            <person name="Getino M."/>
            <person name="Pursley I."/>
            <person name="Horton D.L."/>
            <person name="Alikhan N.F."/>
            <person name="Baker D."/>
            <person name="Gharbi K."/>
            <person name="Hall N."/>
            <person name="Watson M."/>
            <person name="Adriaenssens E.M."/>
            <person name="Foster-Nyarko E."/>
            <person name="Jarju S."/>
            <person name="Secka A."/>
            <person name="Antonio M."/>
            <person name="Oren A."/>
            <person name="Chaudhuri R.R."/>
            <person name="La Ragione R."/>
            <person name="Hildebrand F."/>
            <person name="Pallen M.J."/>
        </authorList>
    </citation>
    <scope>NUCLEOTIDE SEQUENCE</scope>
    <source>
        <strain evidence="2">ChiHjej13B12-752</strain>
    </source>
</reference>
<evidence type="ECO:0000313" key="2">
    <source>
        <dbReference type="EMBL" id="HIW12718.1"/>
    </source>
</evidence>
<comment type="caution">
    <text evidence="2">The sequence shown here is derived from an EMBL/GenBank/DDBJ whole genome shotgun (WGS) entry which is preliminary data.</text>
</comment>
<dbReference type="Proteomes" id="UP000823989">
    <property type="component" value="Unassembled WGS sequence"/>
</dbReference>
<dbReference type="Gene3D" id="1.20.120.520">
    <property type="entry name" value="nmb1532 protein domain like"/>
    <property type="match status" value="1"/>
</dbReference>
<evidence type="ECO:0000313" key="3">
    <source>
        <dbReference type="Proteomes" id="UP000823989"/>
    </source>
</evidence>
<gene>
    <name evidence="2" type="ORF">H9891_06100</name>
</gene>
<reference evidence="2" key="2">
    <citation type="submission" date="2021-04" db="EMBL/GenBank/DDBJ databases">
        <authorList>
            <person name="Gilroy R."/>
        </authorList>
    </citation>
    <scope>NUCLEOTIDE SEQUENCE</scope>
    <source>
        <strain evidence="2">ChiHjej13B12-752</strain>
    </source>
</reference>
<sequence>MSTGPALRKVGSHTSIHDAALNHALNLNDDLQDAIAENQMDEAMDISAQIIDIWENRIIEHANSEEESLYKEMSAHSEELAKRVIELTREHDILRVLLAQIKEVLQKEGKVTDEAVRKFDTLIIVDEVHNDYEMEALELFHK</sequence>
<feature type="domain" description="Hemerythrin-like" evidence="1">
    <location>
        <begin position="27"/>
        <end position="123"/>
    </location>
</feature>
<organism evidence="2 3">
    <name type="scientific">Candidatus Salinicoccus stercoripullorum</name>
    <dbReference type="NCBI Taxonomy" id="2838756"/>
    <lineage>
        <taxon>Bacteria</taxon>
        <taxon>Bacillati</taxon>
        <taxon>Bacillota</taxon>
        <taxon>Bacilli</taxon>
        <taxon>Bacillales</taxon>
        <taxon>Staphylococcaceae</taxon>
        <taxon>Salinicoccus</taxon>
    </lineage>
</organism>
<dbReference type="EMBL" id="DXHR01000020">
    <property type="protein sequence ID" value="HIW12718.1"/>
    <property type="molecule type" value="Genomic_DNA"/>
</dbReference>
<name>A0A9D1QHN2_9STAP</name>
<accession>A0A9D1QHN2</accession>